<dbReference type="SUPFAM" id="SSF52317">
    <property type="entry name" value="Class I glutamine amidotransferase-like"/>
    <property type="match status" value="1"/>
</dbReference>
<dbReference type="Proteomes" id="UP000004828">
    <property type="component" value="Unassembled WGS sequence"/>
</dbReference>
<evidence type="ECO:0000313" key="2">
    <source>
        <dbReference type="Proteomes" id="UP000004828"/>
    </source>
</evidence>
<reference evidence="1 2" key="1">
    <citation type="submission" date="2009-08" db="EMBL/GenBank/DDBJ databases">
        <authorList>
            <person name="Weinstock G."/>
            <person name="Sodergren E."/>
            <person name="Clifton S."/>
            <person name="Fulton L."/>
            <person name="Fulton B."/>
            <person name="Courtney L."/>
            <person name="Fronick C."/>
            <person name="Harrison M."/>
            <person name="Strong C."/>
            <person name="Farmer C."/>
            <person name="Delahaunty K."/>
            <person name="Markovic C."/>
            <person name="Hall O."/>
            <person name="Minx P."/>
            <person name="Tomlinson C."/>
            <person name="Mitreva M."/>
            <person name="Nelson J."/>
            <person name="Hou S."/>
            <person name="Wollam A."/>
            <person name="Pepin K.H."/>
            <person name="Johnson M."/>
            <person name="Bhonagiri V."/>
            <person name="Nash W.E."/>
            <person name="Warren W."/>
            <person name="Chinwalla A."/>
            <person name="Mardis E.R."/>
            <person name="Wilson R.K."/>
        </authorList>
    </citation>
    <scope>NUCLEOTIDE SEQUENCE [LARGE SCALE GENOMIC DNA]</scope>
    <source>
        <strain evidence="1 2">L1-82</strain>
    </source>
</reference>
<dbReference type="HOGENOM" id="CLU_3011509_0_0_9"/>
<dbReference type="EMBL" id="ABYJ02000104">
    <property type="protein sequence ID" value="EEV00861.1"/>
    <property type="molecule type" value="Genomic_DNA"/>
</dbReference>
<organism evidence="1 2">
    <name type="scientific">Roseburia intestinalis L1-82</name>
    <dbReference type="NCBI Taxonomy" id="536231"/>
    <lineage>
        <taxon>Bacteria</taxon>
        <taxon>Bacillati</taxon>
        <taxon>Bacillota</taxon>
        <taxon>Clostridia</taxon>
        <taxon>Lachnospirales</taxon>
        <taxon>Lachnospiraceae</taxon>
        <taxon>Roseburia</taxon>
    </lineage>
</organism>
<evidence type="ECO:0008006" key="3">
    <source>
        <dbReference type="Google" id="ProtNLM"/>
    </source>
</evidence>
<comment type="caution">
    <text evidence="1">The sequence shown here is derived from an EMBL/GenBank/DDBJ whole genome shotgun (WGS) entry which is preliminary data.</text>
</comment>
<dbReference type="AlphaFoldDB" id="C7GBQ4"/>
<name>C7GBQ4_9FIRM</name>
<gene>
    <name evidence="1" type="ORF">ROSINTL182_07339</name>
</gene>
<evidence type="ECO:0000313" key="1">
    <source>
        <dbReference type="EMBL" id="EEV00861.1"/>
    </source>
</evidence>
<dbReference type="Gene3D" id="3.40.50.880">
    <property type="match status" value="1"/>
</dbReference>
<protein>
    <recommendedName>
        <fullName evidence="3">DJ-1/PfpI domain-containing protein</fullName>
    </recommendedName>
</protein>
<accession>C7GBQ4</accession>
<proteinExistence type="predicted"/>
<dbReference type="InterPro" id="IPR029062">
    <property type="entry name" value="Class_I_gatase-like"/>
</dbReference>
<sequence length="56" mass="6128">MFAGGRKVNMNEPIAADKNIITSYSPQTANDVAFIMLERLLGKEKTDMVIANLSAK</sequence>